<feature type="region of interest" description="Disordered" evidence="1">
    <location>
        <begin position="169"/>
        <end position="210"/>
    </location>
</feature>
<evidence type="ECO:0000313" key="3">
    <source>
        <dbReference type="Proteomes" id="UP001412067"/>
    </source>
</evidence>
<comment type="caution">
    <text evidence="2">The sequence shown here is derived from an EMBL/GenBank/DDBJ whole genome shotgun (WGS) entry which is preliminary data.</text>
</comment>
<gene>
    <name evidence="2" type="primary">TCP20</name>
    <name evidence="2" type="ORF">KSP40_PGU018462</name>
</gene>
<sequence>MDPRGLSEQDKGEARRELQIVISSTSEREFPPVASSTPEKDDQKKLLAGHPSTSAGLHPKLSDHPSSGSAAASRPNWAAGLWPPPVPSFGSHGFLPNLAGNNEGPAGGGFMQRIGLPGLELPTANLGQMSFASLLGGHGQQIPGLELALSQDGQIGVLNPYTLNQFYLHMGQGRGGPADEQLHHQQQQQQQQQQQSQGSLNKDDSDGSTQ</sequence>
<feature type="compositionally biased region" description="Basic and acidic residues" evidence="1">
    <location>
        <begin position="201"/>
        <end position="210"/>
    </location>
</feature>
<dbReference type="Proteomes" id="UP001412067">
    <property type="component" value="Unassembled WGS sequence"/>
</dbReference>
<keyword evidence="3" id="KW-1185">Reference proteome</keyword>
<evidence type="ECO:0000256" key="1">
    <source>
        <dbReference type="SAM" id="MobiDB-lite"/>
    </source>
</evidence>
<feature type="compositionally biased region" description="Low complexity" evidence="1">
    <location>
        <begin position="185"/>
        <end position="197"/>
    </location>
</feature>
<protein>
    <submittedName>
        <fullName evidence="2">Transcription factor TCP20</fullName>
    </submittedName>
</protein>
<feature type="region of interest" description="Disordered" evidence="1">
    <location>
        <begin position="1"/>
        <end position="75"/>
    </location>
</feature>
<organism evidence="2 3">
    <name type="scientific">Platanthera guangdongensis</name>
    <dbReference type="NCBI Taxonomy" id="2320717"/>
    <lineage>
        <taxon>Eukaryota</taxon>
        <taxon>Viridiplantae</taxon>
        <taxon>Streptophyta</taxon>
        <taxon>Embryophyta</taxon>
        <taxon>Tracheophyta</taxon>
        <taxon>Spermatophyta</taxon>
        <taxon>Magnoliopsida</taxon>
        <taxon>Liliopsida</taxon>
        <taxon>Asparagales</taxon>
        <taxon>Orchidaceae</taxon>
        <taxon>Orchidoideae</taxon>
        <taxon>Orchideae</taxon>
        <taxon>Orchidinae</taxon>
        <taxon>Platanthera</taxon>
    </lineage>
</organism>
<dbReference type="EMBL" id="JBBWWR010000006">
    <property type="protein sequence ID" value="KAK8964674.1"/>
    <property type="molecule type" value="Genomic_DNA"/>
</dbReference>
<accession>A0ABR2MLU4</accession>
<reference evidence="2 3" key="1">
    <citation type="journal article" date="2022" name="Nat. Plants">
        <title>Genomes of leafy and leafless Platanthera orchids illuminate the evolution of mycoheterotrophy.</title>
        <authorList>
            <person name="Li M.H."/>
            <person name="Liu K.W."/>
            <person name="Li Z."/>
            <person name="Lu H.C."/>
            <person name="Ye Q.L."/>
            <person name="Zhang D."/>
            <person name="Wang J.Y."/>
            <person name="Li Y.F."/>
            <person name="Zhong Z.M."/>
            <person name="Liu X."/>
            <person name="Yu X."/>
            <person name="Liu D.K."/>
            <person name="Tu X.D."/>
            <person name="Liu B."/>
            <person name="Hao Y."/>
            <person name="Liao X.Y."/>
            <person name="Jiang Y.T."/>
            <person name="Sun W.H."/>
            <person name="Chen J."/>
            <person name="Chen Y.Q."/>
            <person name="Ai Y."/>
            <person name="Zhai J.W."/>
            <person name="Wu S.S."/>
            <person name="Zhou Z."/>
            <person name="Hsiao Y.Y."/>
            <person name="Wu W.L."/>
            <person name="Chen Y.Y."/>
            <person name="Lin Y.F."/>
            <person name="Hsu J.L."/>
            <person name="Li C.Y."/>
            <person name="Wang Z.W."/>
            <person name="Zhao X."/>
            <person name="Zhong W.Y."/>
            <person name="Ma X.K."/>
            <person name="Ma L."/>
            <person name="Huang J."/>
            <person name="Chen G.Z."/>
            <person name="Huang M.Z."/>
            <person name="Huang L."/>
            <person name="Peng D.H."/>
            <person name="Luo Y.B."/>
            <person name="Zou S.Q."/>
            <person name="Chen S.P."/>
            <person name="Lan S."/>
            <person name="Tsai W.C."/>
            <person name="Van de Peer Y."/>
            <person name="Liu Z.J."/>
        </authorList>
    </citation>
    <scope>NUCLEOTIDE SEQUENCE [LARGE SCALE GENOMIC DNA]</scope>
    <source>
        <strain evidence="2">Lor288</strain>
    </source>
</reference>
<feature type="compositionally biased region" description="Basic and acidic residues" evidence="1">
    <location>
        <begin position="1"/>
        <end position="18"/>
    </location>
</feature>
<proteinExistence type="predicted"/>
<name>A0ABR2MLU4_9ASPA</name>
<evidence type="ECO:0000313" key="2">
    <source>
        <dbReference type="EMBL" id="KAK8964674.1"/>
    </source>
</evidence>